<organism evidence="1 2">
    <name type="scientific">Peteryoungia algae</name>
    <dbReference type="NCBI Taxonomy" id="2919917"/>
    <lineage>
        <taxon>Bacteria</taxon>
        <taxon>Pseudomonadati</taxon>
        <taxon>Pseudomonadota</taxon>
        <taxon>Alphaproteobacteria</taxon>
        <taxon>Hyphomicrobiales</taxon>
        <taxon>Rhizobiaceae</taxon>
        <taxon>Peteryoungia</taxon>
    </lineage>
</organism>
<keyword evidence="1" id="KW-0808">Transferase</keyword>
<dbReference type="SUPFAM" id="SSF53756">
    <property type="entry name" value="UDP-Glycosyltransferase/glycogen phosphorylase"/>
    <property type="match status" value="1"/>
</dbReference>
<keyword evidence="1" id="KW-0328">Glycosyltransferase</keyword>
<geneLocation type="plasmid" evidence="1">
    <name>unnamed</name>
</geneLocation>
<name>A0ABT0D557_9HYPH</name>
<reference evidence="1 2" key="1">
    <citation type="submission" date="2022-03" db="EMBL/GenBank/DDBJ databases">
        <title>Rhizobium SSM4.3 sp. nov., isolated from Sediment (Gouqi Island).</title>
        <authorList>
            <person name="Chen G."/>
        </authorList>
    </citation>
    <scope>NUCLEOTIDE SEQUENCE [LARGE SCALE GENOMIC DNA]</scope>
    <source>
        <strain evidence="1 2">SSM4.3</strain>
        <plasmid evidence="1">unnamed</plasmid>
    </source>
</reference>
<sequence length="390" mass="43004">MSVSHVDLQTSNAKLRVFIHLAENKDAGRWKAGFADGSLVGINDDTPYGYGRANALGCTVSFSKAHRETLAGKMLRYGLRLLLGFDFVHAWRQRHEFENADVIWTHTESQYLAVAAVARLRGIRTKIIGQTVWLFDSWNMLSAPKRYLYSFLIKRVDVLTFLSPANMQVADTLFPDSDLRLVSFGIPAETTVAPRVRHQKPMKILAIGNDRHRDWRTLVDVVRGQPDFALTILSGTVPRRVVAGIPNVEVRLAKSTRELTDGFDAASVVCVPLQENLHASGITAIEEAVLAGVPVIASDTGGLRHYFSDKEIIYVPPGDRPALLDALLHVRDCPEEACKMAVRAQGRMGPGGLGADEYIHNHVRISHDILREGAELQTATAAVQTVKTLA</sequence>
<keyword evidence="1" id="KW-0614">Plasmid</keyword>
<proteinExistence type="predicted"/>
<dbReference type="RefSeq" id="WP_245137875.1">
    <property type="nucleotide sequence ID" value="NZ_CP128477.1"/>
</dbReference>
<keyword evidence="2" id="KW-1185">Reference proteome</keyword>
<evidence type="ECO:0000313" key="1">
    <source>
        <dbReference type="EMBL" id="MCJ8240545.1"/>
    </source>
</evidence>
<dbReference type="Proteomes" id="UP001522662">
    <property type="component" value="Unassembled WGS sequence"/>
</dbReference>
<dbReference type="EMBL" id="JALAYX010000006">
    <property type="protein sequence ID" value="MCJ8240545.1"/>
    <property type="molecule type" value="Genomic_DNA"/>
</dbReference>
<protein>
    <submittedName>
        <fullName evidence="1">Glycosyltransferase</fullName>
        <ecNumber evidence="1">2.4.-.-</ecNumber>
    </submittedName>
</protein>
<gene>
    <name evidence="1" type="ORF">MKJ03_19590</name>
</gene>
<evidence type="ECO:0000313" key="2">
    <source>
        <dbReference type="Proteomes" id="UP001522662"/>
    </source>
</evidence>
<comment type="caution">
    <text evidence="1">The sequence shown here is derived from an EMBL/GenBank/DDBJ whole genome shotgun (WGS) entry which is preliminary data.</text>
</comment>
<dbReference type="EC" id="2.4.-.-" evidence="1"/>
<dbReference type="GO" id="GO:0016757">
    <property type="term" value="F:glycosyltransferase activity"/>
    <property type="evidence" value="ECO:0007669"/>
    <property type="project" value="UniProtKB-KW"/>
</dbReference>
<dbReference type="Gene3D" id="3.40.50.2000">
    <property type="entry name" value="Glycogen Phosphorylase B"/>
    <property type="match status" value="2"/>
</dbReference>
<dbReference type="Pfam" id="PF13692">
    <property type="entry name" value="Glyco_trans_1_4"/>
    <property type="match status" value="1"/>
</dbReference>
<accession>A0ABT0D557</accession>